<dbReference type="KEGG" id="ifn:GM661_05140"/>
<accession>A0A8A7KDB8</accession>
<evidence type="ECO:0000313" key="2">
    <source>
        <dbReference type="EMBL" id="QTL97409.1"/>
    </source>
</evidence>
<dbReference type="SUPFAM" id="SSF52317">
    <property type="entry name" value="Class I glutamine amidotransferase-like"/>
    <property type="match status" value="1"/>
</dbReference>
<reference evidence="2" key="1">
    <citation type="submission" date="2019-12" db="EMBL/GenBank/DDBJ databases">
        <authorList>
            <person name="zhang j."/>
            <person name="sun C.M."/>
        </authorList>
    </citation>
    <scope>NUCLEOTIDE SEQUENCE</scope>
    <source>
        <strain evidence="2">NS-1</strain>
    </source>
</reference>
<dbReference type="PANTHER" id="PTHR40469:SF2">
    <property type="entry name" value="GALACTOSE-BINDING DOMAIN-LIKE SUPERFAMILY PROTEIN"/>
    <property type="match status" value="1"/>
</dbReference>
<organism evidence="2 3">
    <name type="scientific">Iocasia fonsfrigidae</name>
    <dbReference type="NCBI Taxonomy" id="2682810"/>
    <lineage>
        <taxon>Bacteria</taxon>
        <taxon>Bacillati</taxon>
        <taxon>Bacillota</taxon>
        <taxon>Clostridia</taxon>
        <taxon>Halanaerobiales</taxon>
        <taxon>Halanaerobiaceae</taxon>
        <taxon>Iocasia</taxon>
    </lineage>
</organism>
<protein>
    <recommendedName>
        <fullName evidence="1">ThuA-like domain-containing protein</fullName>
    </recommendedName>
</protein>
<keyword evidence="3" id="KW-1185">Reference proteome</keyword>
<dbReference type="RefSeq" id="WP_230869037.1">
    <property type="nucleotide sequence ID" value="NZ_CP046640.1"/>
</dbReference>
<gene>
    <name evidence="2" type="ORF">GM661_05140</name>
</gene>
<dbReference type="Proteomes" id="UP000665020">
    <property type="component" value="Chromosome"/>
</dbReference>
<dbReference type="Pfam" id="PF06283">
    <property type="entry name" value="ThuA"/>
    <property type="match status" value="1"/>
</dbReference>
<dbReference type="InterPro" id="IPR029062">
    <property type="entry name" value="Class_I_gatase-like"/>
</dbReference>
<name>A0A8A7KDB8_9FIRM</name>
<dbReference type="AlphaFoldDB" id="A0A8A7KDB8"/>
<dbReference type="EMBL" id="CP046640">
    <property type="protein sequence ID" value="QTL97409.1"/>
    <property type="molecule type" value="Genomic_DNA"/>
</dbReference>
<feature type="domain" description="ThuA-like" evidence="1">
    <location>
        <begin position="3"/>
        <end position="215"/>
    </location>
</feature>
<sequence>MKKALIVQGGWDGHQPVQVAERFEKILKESNFQVEIHDTLDVFLDREKIKFLDLIVPIWTMGKITEEQLESVMEAVGSGVGLAGCHGGLCDAFRESVAWQFMTGGNWVAHPGGDGVKYTVNVRNSSSTITTGISDFEVESEHYYLHVDPAVEVLATTRFPAVNWYHASNGEVDIPVAWTKRWGYGRVFYNSLGHHNDIFDIPEAFELMKRGLLWAAEGKKLAVEEGADINKFKSDKKMF</sequence>
<dbReference type="Gene3D" id="3.40.50.880">
    <property type="match status" value="1"/>
</dbReference>
<evidence type="ECO:0000313" key="3">
    <source>
        <dbReference type="Proteomes" id="UP000665020"/>
    </source>
</evidence>
<proteinExistence type="predicted"/>
<dbReference type="InterPro" id="IPR029010">
    <property type="entry name" value="ThuA-like"/>
</dbReference>
<evidence type="ECO:0000259" key="1">
    <source>
        <dbReference type="Pfam" id="PF06283"/>
    </source>
</evidence>
<dbReference type="PANTHER" id="PTHR40469">
    <property type="entry name" value="SECRETED GLYCOSYL HYDROLASE"/>
    <property type="match status" value="1"/>
</dbReference>